<proteinExistence type="predicted"/>
<dbReference type="EMBL" id="JAIWYP010000015">
    <property type="protein sequence ID" value="KAH3699916.1"/>
    <property type="molecule type" value="Genomic_DNA"/>
</dbReference>
<dbReference type="Proteomes" id="UP000828390">
    <property type="component" value="Unassembled WGS sequence"/>
</dbReference>
<evidence type="ECO:0000313" key="1">
    <source>
        <dbReference type="EMBL" id="KAH3699916.1"/>
    </source>
</evidence>
<organism evidence="1 2">
    <name type="scientific">Dreissena polymorpha</name>
    <name type="common">Zebra mussel</name>
    <name type="synonym">Mytilus polymorpha</name>
    <dbReference type="NCBI Taxonomy" id="45954"/>
    <lineage>
        <taxon>Eukaryota</taxon>
        <taxon>Metazoa</taxon>
        <taxon>Spiralia</taxon>
        <taxon>Lophotrochozoa</taxon>
        <taxon>Mollusca</taxon>
        <taxon>Bivalvia</taxon>
        <taxon>Autobranchia</taxon>
        <taxon>Heteroconchia</taxon>
        <taxon>Euheterodonta</taxon>
        <taxon>Imparidentia</taxon>
        <taxon>Neoheterodontei</taxon>
        <taxon>Myida</taxon>
        <taxon>Dreissenoidea</taxon>
        <taxon>Dreissenidae</taxon>
        <taxon>Dreissena</taxon>
    </lineage>
</organism>
<accession>A0A9D4BM39</accession>
<reference evidence="1" key="1">
    <citation type="journal article" date="2019" name="bioRxiv">
        <title>The Genome of the Zebra Mussel, Dreissena polymorpha: A Resource for Invasive Species Research.</title>
        <authorList>
            <person name="McCartney M.A."/>
            <person name="Auch B."/>
            <person name="Kono T."/>
            <person name="Mallez S."/>
            <person name="Zhang Y."/>
            <person name="Obille A."/>
            <person name="Becker A."/>
            <person name="Abrahante J.E."/>
            <person name="Garbe J."/>
            <person name="Badalamenti J.P."/>
            <person name="Herman A."/>
            <person name="Mangelson H."/>
            <person name="Liachko I."/>
            <person name="Sullivan S."/>
            <person name="Sone E.D."/>
            <person name="Koren S."/>
            <person name="Silverstein K.A.T."/>
            <person name="Beckman K.B."/>
            <person name="Gohl D.M."/>
        </authorList>
    </citation>
    <scope>NUCLEOTIDE SEQUENCE</scope>
    <source>
        <strain evidence="1">Duluth1</strain>
        <tissue evidence="1">Whole animal</tissue>
    </source>
</reference>
<protein>
    <submittedName>
        <fullName evidence="1">Uncharacterized protein</fullName>
    </submittedName>
</protein>
<dbReference type="AlphaFoldDB" id="A0A9D4BM39"/>
<keyword evidence="2" id="KW-1185">Reference proteome</keyword>
<evidence type="ECO:0000313" key="2">
    <source>
        <dbReference type="Proteomes" id="UP000828390"/>
    </source>
</evidence>
<sequence length="104" mass="11991">MASKRGRAYKCYWCEESGKTIINSRARMVEHTSISINVTWPTTSSHSSVGSVCSGARPNRNYLTMLSSIKGIMILLWRRVSRIQRITQSLTSIRMRLVQWISRR</sequence>
<gene>
    <name evidence="1" type="ORF">DPMN_074878</name>
</gene>
<name>A0A9D4BM39_DREPO</name>
<comment type="caution">
    <text evidence="1">The sequence shown here is derived from an EMBL/GenBank/DDBJ whole genome shotgun (WGS) entry which is preliminary data.</text>
</comment>
<reference evidence="1" key="2">
    <citation type="submission" date="2020-11" db="EMBL/GenBank/DDBJ databases">
        <authorList>
            <person name="McCartney M.A."/>
            <person name="Auch B."/>
            <person name="Kono T."/>
            <person name="Mallez S."/>
            <person name="Becker A."/>
            <person name="Gohl D.M."/>
            <person name="Silverstein K.A.T."/>
            <person name="Koren S."/>
            <person name="Bechman K.B."/>
            <person name="Herman A."/>
            <person name="Abrahante J.E."/>
            <person name="Garbe J."/>
        </authorList>
    </citation>
    <scope>NUCLEOTIDE SEQUENCE</scope>
    <source>
        <strain evidence="1">Duluth1</strain>
        <tissue evidence="1">Whole animal</tissue>
    </source>
</reference>